<reference evidence="1 2" key="1">
    <citation type="submission" date="2021-10" db="EMBL/GenBank/DDBJ databases">
        <title>Anaerobic single-cell dispensing facilitates the cultivation of human gut bacteria.</title>
        <authorList>
            <person name="Afrizal A."/>
        </authorList>
    </citation>
    <scope>NUCLEOTIDE SEQUENCE [LARGE SCALE GENOMIC DNA]</scope>
    <source>
        <strain evidence="1 2">CLA-AA-H232</strain>
    </source>
</reference>
<dbReference type="SFLD" id="SFLDG01129">
    <property type="entry name" value="C1.5:_HAD__Beta-PGM__Phosphata"/>
    <property type="match status" value="1"/>
</dbReference>
<dbReference type="Proteomes" id="UP001198242">
    <property type="component" value="Unassembled WGS sequence"/>
</dbReference>
<dbReference type="InterPro" id="IPR023214">
    <property type="entry name" value="HAD_sf"/>
</dbReference>
<dbReference type="InterPro" id="IPR041492">
    <property type="entry name" value="HAD_2"/>
</dbReference>
<keyword evidence="2" id="KW-1185">Reference proteome</keyword>
<comment type="caution">
    <text evidence="1">The sequence shown here is derived from an EMBL/GenBank/DDBJ whole genome shotgun (WGS) entry which is preliminary data.</text>
</comment>
<evidence type="ECO:0000313" key="2">
    <source>
        <dbReference type="Proteomes" id="UP001198242"/>
    </source>
</evidence>
<dbReference type="EMBL" id="JAJEQM010000003">
    <property type="protein sequence ID" value="MCC2209853.1"/>
    <property type="molecule type" value="Genomic_DNA"/>
</dbReference>
<dbReference type="PANTHER" id="PTHR18901">
    <property type="entry name" value="2-DEOXYGLUCOSE-6-PHOSPHATE PHOSPHATASE 2"/>
    <property type="match status" value="1"/>
</dbReference>
<dbReference type="AlphaFoldDB" id="A0AAE3DXQ7"/>
<dbReference type="PANTHER" id="PTHR18901:SF38">
    <property type="entry name" value="PSEUDOURIDINE-5'-PHOSPHATASE"/>
    <property type="match status" value="1"/>
</dbReference>
<dbReference type="Pfam" id="PF13419">
    <property type="entry name" value="HAD_2"/>
    <property type="match status" value="1"/>
</dbReference>
<protein>
    <submittedName>
        <fullName evidence="1">HAD family phosphatase</fullName>
    </submittedName>
</protein>
<dbReference type="CDD" id="cd07505">
    <property type="entry name" value="HAD_BPGM-like"/>
    <property type="match status" value="1"/>
</dbReference>
<dbReference type="NCBIfam" id="TIGR01549">
    <property type="entry name" value="HAD-SF-IA-v1"/>
    <property type="match status" value="1"/>
</dbReference>
<sequence length="210" mass="23588">MRGAIFDVDGTLLDSMQVWWDVVVDFFKEHGVELPYEEAKEYKEMTMKESIPTIKNRLNLDLSFEELSNTFMHMGLKQYETTVPLKKGADKYLKKLHNSGIKIAIATSGYEELCKTAFTRLGVWNYIDACAFSSEVGVNKSNPDVYLLAAKRIGIPPEECTVFEDITTGIGGAKKGGFSTCAIFDETNADETDALKQLSDHYITGWEELL</sequence>
<dbReference type="Gene3D" id="1.10.150.240">
    <property type="entry name" value="Putative phosphatase, domain 2"/>
    <property type="match status" value="1"/>
</dbReference>
<dbReference type="PRINTS" id="PR00413">
    <property type="entry name" value="HADHALOGNASE"/>
</dbReference>
<evidence type="ECO:0000313" key="1">
    <source>
        <dbReference type="EMBL" id="MCC2209853.1"/>
    </source>
</evidence>
<dbReference type="InterPro" id="IPR023198">
    <property type="entry name" value="PGP-like_dom2"/>
</dbReference>
<name>A0AAE3DXQ7_9FIRM</name>
<dbReference type="GO" id="GO:0016791">
    <property type="term" value="F:phosphatase activity"/>
    <property type="evidence" value="ECO:0007669"/>
    <property type="project" value="TreeGrafter"/>
</dbReference>
<dbReference type="SUPFAM" id="SSF56784">
    <property type="entry name" value="HAD-like"/>
    <property type="match status" value="1"/>
</dbReference>
<proteinExistence type="predicted"/>
<dbReference type="RefSeq" id="WP_022231057.1">
    <property type="nucleotide sequence ID" value="NZ_JAJEQM010000003.1"/>
</dbReference>
<dbReference type="Gene3D" id="3.40.50.1000">
    <property type="entry name" value="HAD superfamily/HAD-like"/>
    <property type="match status" value="1"/>
</dbReference>
<dbReference type="InterPro" id="IPR036412">
    <property type="entry name" value="HAD-like_sf"/>
</dbReference>
<accession>A0AAE3DXQ7</accession>
<dbReference type="NCBIfam" id="TIGR01509">
    <property type="entry name" value="HAD-SF-IA-v3"/>
    <property type="match status" value="1"/>
</dbReference>
<dbReference type="SFLD" id="SFLDS00003">
    <property type="entry name" value="Haloacid_Dehalogenase"/>
    <property type="match status" value="1"/>
</dbReference>
<gene>
    <name evidence="1" type="ORF">LKE05_03450</name>
</gene>
<organism evidence="1 2">
    <name type="scientific">Hominilimicola fabiformis</name>
    <dbReference type="NCBI Taxonomy" id="2885356"/>
    <lineage>
        <taxon>Bacteria</taxon>
        <taxon>Bacillati</taxon>
        <taxon>Bacillota</taxon>
        <taxon>Clostridia</taxon>
        <taxon>Eubacteriales</taxon>
        <taxon>Oscillospiraceae</taxon>
        <taxon>Hominilimicola</taxon>
    </lineage>
</organism>
<dbReference type="InterPro" id="IPR006439">
    <property type="entry name" value="HAD-SF_hydro_IA"/>
</dbReference>